<proteinExistence type="inferred from homology"/>
<dbReference type="InterPro" id="IPR042617">
    <property type="entry name" value="CTC1-like"/>
</dbReference>
<dbReference type="GO" id="GO:0010833">
    <property type="term" value="P:telomere maintenance via telomere lengthening"/>
    <property type="evidence" value="ECO:0007669"/>
    <property type="project" value="TreeGrafter"/>
</dbReference>
<dbReference type="Pfam" id="PF15489">
    <property type="entry name" value="CTC1"/>
    <property type="match status" value="2"/>
</dbReference>
<dbReference type="Proteomes" id="UP001209540">
    <property type="component" value="Unassembled WGS sequence"/>
</dbReference>
<keyword evidence="6" id="KW-0779">Telomere</keyword>
<evidence type="ECO:0000256" key="1">
    <source>
        <dbReference type="ARBA" id="ARBA00004123"/>
    </source>
</evidence>
<dbReference type="GO" id="GO:0003697">
    <property type="term" value="F:single-stranded DNA binding"/>
    <property type="evidence" value="ECO:0007669"/>
    <property type="project" value="InterPro"/>
</dbReference>
<evidence type="ECO:0000256" key="6">
    <source>
        <dbReference type="ARBA" id="ARBA00022895"/>
    </source>
</evidence>
<dbReference type="PANTHER" id="PTHR14865">
    <property type="entry name" value="CST COMPLEX SUBUNIT CTC1"/>
    <property type="match status" value="1"/>
</dbReference>
<evidence type="ECO:0000256" key="2">
    <source>
        <dbReference type="ARBA" id="ARBA00004574"/>
    </source>
</evidence>
<gene>
    <name evidence="9" type="ORF">BDA99DRAFT_498830</name>
</gene>
<name>A0AAD5KJ03_9FUNG</name>
<dbReference type="PANTHER" id="PTHR14865:SF2">
    <property type="entry name" value="CST COMPLEX SUBUNIT CTC1"/>
    <property type="match status" value="1"/>
</dbReference>
<sequence length="1265" mass="143681">MVFLSVQKLCDKRTSTTSIKTRATVVGRFIIITQDNPDPHRRRGTILLNDLTTLDSIYCRVDQFHHELVNIPVSITRWNFIKPDNNSNIIWLEVYLEDIYPLGNPSISLIQQLIKAEQIANDLFVSIRDVSMLYIQDLLTLTKRNVTITDSSLQLQPQQQPLHVIGCISARLIRNLQPGEEAEFYIELTGLGGNTTATMVFEGDDLLIWYHTFKTNEWYVFTYLETAAIVIEGIPARGVLRFVPGQSRCYRMDKDQLKQFKTGSFVDYNMEEIEEKEKDGEPQIVLPPPGILKSAESTSMTSYEGTITRVIDRAFGIYELNHQLITCLFHYIDYALIYPYRPGTRIRISCAHMLAVDSGSSIMQIWAAPTTEHGDYKAHVVLVGCLKTHVEIVEFPKHTQCPSFKSTPKTIALLSLHGPIYKDCIRTKADFDTLIQKLEFQASLIHKFKKSIVPATRLHLFCNQYTGKIKSRLPLFGDDIFQDIFQHENACTAVKTRKSTVTLVKMPAVCDIAKMLFDDEERRVQISRHAGERGSSRDDLRVNLKMATYDQMEINIMIMGIVGAMPDGRLYLMDDTGKLPLVVLPEENRPDHPIHMGDLYTIRRFLLIREDLGYQEEKGSRVLLDCSYIVCSIHDLKRVASIGSGNQKSIAIKKAVDTKTVTGFKRKREEQQIEENEEDDCEISKNNKVTPRYILCILDIQPPILTHREENTFELTSHVRAIRYPVIANNNSSTKKKNENNKDERPEEIEIIFSSRTKSLQFLPQLYPGCWMGLATEDEDEFKVVETAKYLPKNMNLPIIPPKLILDPKRHHLFTTLPQQHMLDFIPITIAGVSLAPSIKQIFATTTLKGKQKIFQVKDIIQIMASSTTTLLVNNKNGNNDDDRPSMIEIGNRFFQDTVSVQGVIVGKGFREQQTRAKATIDSHARQIFEEFGVGTGQPGRNQLFFRVRQTNGLDTVDIYMDVWNRTYPLGLVPGALVTFHRLVRKKSDFGSVTCQMLPCSWAEVSELRNPQAEEILTEQIPCKNLVDIGIPIRKLGKQGHNNSDPTVFKIQCAVKSIIQVSLGWKCGTCGTNVKNNKCYRLCKQANRVFMANALAVVNDGTSQARAHFDGDQLVFKLLNVQENLMDGIKTAVLEHGRVTYQSYDDQNMMEVEEMMEEEGDTGDTLQDQELTKSGVTLPKLCRRVLTTGKVYTMFARERAEKLKKDATIMQQLKIQTISTEGGQPVAVVEQPHIVVVDLDLVDPAERAWDLAMRLDKLCTNEPKE</sequence>
<dbReference type="AlphaFoldDB" id="A0AAD5KJ03"/>
<comment type="caution">
    <text evidence="9">The sequence shown here is derived from an EMBL/GenBank/DDBJ whole genome shotgun (WGS) entry which is preliminary data.</text>
</comment>
<comment type="subcellular location">
    <subcellularLocation>
        <location evidence="2">Chromosome</location>
        <location evidence="2">Telomere</location>
    </subcellularLocation>
    <subcellularLocation>
        <location evidence="1">Nucleus</location>
    </subcellularLocation>
</comment>
<accession>A0AAD5KJ03</accession>
<evidence type="ECO:0000256" key="8">
    <source>
        <dbReference type="ARBA" id="ARBA00023242"/>
    </source>
</evidence>
<comment type="similarity">
    <text evidence="3">Belongs to the CTC1 family.</text>
</comment>
<reference evidence="9" key="1">
    <citation type="journal article" date="2022" name="IScience">
        <title>Evolution of zygomycete secretomes and the origins of terrestrial fungal ecologies.</title>
        <authorList>
            <person name="Chang Y."/>
            <person name="Wang Y."/>
            <person name="Mondo S."/>
            <person name="Ahrendt S."/>
            <person name="Andreopoulos W."/>
            <person name="Barry K."/>
            <person name="Beard J."/>
            <person name="Benny G.L."/>
            <person name="Blankenship S."/>
            <person name="Bonito G."/>
            <person name="Cuomo C."/>
            <person name="Desiro A."/>
            <person name="Gervers K.A."/>
            <person name="Hundley H."/>
            <person name="Kuo A."/>
            <person name="LaButti K."/>
            <person name="Lang B.F."/>
            <person name="Lipzen A."/>
            <person name="O'Donnell K."/>
            <person name="Pangilinan J."/>
            <person name="Reynolds N."/>
            <person name="Sandor L."/>
            <person name="Smith M.E."/>
            <person name="Tsang A."/>
            <person name="Grigoriev I.V."/>
            <person name="Stajich J.E."/>
            <person name="Spatafora J.W."/>
        </authorList>
    </citation>
    <scope>NUCLEOTIDE SEQUENCE</scope>
    <source>
        <strain evidence="9">RSA 2281</strain>
    </source>
</reference>
<keyword evidence="5" id="KW-0158">Chromosome</keyword>
<dbReference type="GO" id="GO:0045740">
    <property type="term" value="P:positive regulation of DNA replication"/>
    <property type="evidence" value="ECO:0007669"/>
    <property type="project" value="TreeGrafter"/>
</dbReference>
<evidence type="ECO:0000256" key="7">
    <source>
        <dbReference type="ARBA" id="ARBA00023125"/>
    </source>
</evidence>
<keyword evidence="7" id="KW-0238">DNA-binding</keyword>
<evidence type="ECO:0000313" key="10">
    <source>
        <dbReference type="Proteomes" id="UP001209540"/>
    </source>
</evidence>
<evidence type="ECO:0000256" key="4">
    <source>
        <dbReference type="ARBA" id="ARBA00016175"/>
    </source>
</evidence>
<evidence type="ECO:0000256" key="5">
    <source>
        <dbReference type="ARBA" id="ARBA00022454"/>
    </source>
</evidence>
<dbReference type="GO" id="GO:1990879">
    <property type="term" value="C:CST complex"/>
    <property type="evidence" value="ECO:0007669"/>
    <property type="project" value="TreeGrafter"/>
</dbReference>
<dbReference type="EMBL" id="JAIXMP010000005">
    <property type="protein sequence ID" value="KAI9272633.1"/>
    <property type="molecule type" value="Genomic_DNA"/>
</dbReference>
<keyword evidence="8" id="KW-0539">Nucleus</keyword>
<protein>
    <recommendedName>
        <fullName evidence="4">CST complex subunit CTC1</fullName>
    </recommendedName>
</protein>
<organism evidence="9 10">
    <name type="scientific">Phascolomyces articulosus</name>
    <dbReference type="NCBI Taxonomy" id="60185"/>
    <lineage>
        <taxon>Eukaryota</taxon>
        <taxon>Fungi</taxon>
        <taxon>Fungi incertae sedis</taxon>
        <taxon>Mucoromycota</taxon>
        <taxon>Mucoromycotina</taxon>
        <taxon>Mucoromycetes</taxon>
        <taxon>Mucorales</taxon>
        <taxon>Lichtheimiaceae</taxon>
        <taxon>Phascolomyces</taxon>
    </lineage>
</organism>
<keyword evidence="10" id="KW-1185">Reference proteome</keyword>
<evidence type="ECO:0000256" key="3">
    <source>
        <dbReference type="ARBA" id="ARBA00006332"/>
    </source>
</evidence>
<dbReference type="GO" id="GO:0042162">
    <property type="term" value="F:telomeric DNA binding"/>
    <property type="evidence" value="ECO:0007669"/>
    <property type="project" value="TreeGrafter"/>
</dbReference>
<reference evidence="9" key="2">
    <citation type="submission" date="2023-02" db="EMBL/GenBank/DDBJ databases">
        <authorList>
            <consortium name="DOE Joint Genome Institute"/>
            <person name="Mondo S.J."/>
            <person name="Chang Y."/>
            <person name="Wang Y."/>
            <person name="Ahrendt S."/>
            <person name="Andreopoulos W."/>
            <person name="Barry K."/>
            <person name="Beard J."/>
            <person name="Benny G.L."/>
            <person name="Blankenship S."/>
            <person name="Bonito G."/>
            <person name="Cuomo C."/>
            <person name="Desiro A."/>
            <person name="Gervers K.A."/>
            <person name="Hundley H."/>
            <person name="Kuo A."/>
            <person name="LaButti K."/>
            <person name="Lang B.F."/>
            <person name="Lipzen A."/>
            <person name="O'Donnell K."/>
            <person name="Pangilinan J."/>
            <person name="Reynolds N."/>
            <person name="Sandor L."/>
            <person name="Smith M.W."/>
            <person name="Tsang A."/>
            <person name="Grigoriev I.V."/>
            <person name="Stajich J.E."/>
            <person name="Spatafora J.W."/>
        </authorList>
    </citation>
    <scope>NUCLEOTIDE SEQUENCE</scope>
    <source>
        <strain evidence="9">RSA 2281</strain>
    </source>
</reference>
<evidence type="ECO:0000313" key="9">
    <source>
        <dbReference type="EMBL" id="KAI9272633.1"/>
    </source>
</evidence>
<dbReference type="InterPro" id="IPR029156">
    <property type="entry name" value="CTC1"/>
</dbReference>